<dbReference type="InterPro" id="IPR050128">
    <property type="entry name" value="Sulfate_adenylyltrnsfr_sub2"/>
</dbReference>
<dbReference type="NCBIfam" id="NF005316">
    <property type="entry name" value="PRK06850.1"/>
    <property type="match status" value="1"/>
</dbReference>
<evidence type="ECO:0000313" key="3">
    <source>
        <dbReference type="Proteomes" id="UP001595755"/>
    </source>
</evidence>
<evidence type="ECO:0000313" key="2">
    <source>
        <dbReference type="EMBL" id="MFC4306394.1"/>
    </source>
</evidence>
<dbReference type="RefSeq" id="WP_204605064.1">
    <property type="nucleotide sequence ID" value="NZ_JBHSED010000058.1"/>
</dbReference>
<gene>
    <name evidence="2" type="primary">dndC</name>
    <name evidence="2" type="ORF">ACFO1S_23500</name>
</gene>
<dbReference type="InterPro" id="IPR002500">
    <property type="entry name" value="PAPS_reduct_dom"/>
</dbReference>
<dbReference type="SUPFAM" id="SSF52402">
    <property type="entry name" value="Adenine nucleotide alpha hydrolases-like"/>
    <property type="match status" value="1"/>
</dbReference>
<feature type="domain" description="Phosphoadenosine phosphosulphate reductase" evidence="1">
    <location>
        <begin position="28"/>
        <end position="254"/>
    </location>
</feature>
<accession>A0ABV8SFN4</accession>
<protein>
    <submittedName>
        <fullName evidence="2">DNA phosphorothioation system sulfurtransferase DndC</fullName>
    </submittedName>
</protein>
<dbReference type="InterPro" id="IPR017598">
    <property type="entry name" value="SulphurTrfase_DndC"/>
</dbReference>
<keyword evidence="3" id="KW-1185">Reference proteome</keyword>
<sequence>MDLFSLSNLDEVTREIQELYLEDERPWVIGYSGGKDSTAVVQLVFNALRSLSKDQPIQKKVYIISSDTLVETPLIIDYISKTLKQIEDEANKQGLPIITDKVKPLPENTFWVNLIGKGYPSPRQKFRWCTDRLKIEPANRFIMEKVSEHGEVILLLGVRSSESATRAQVMNRHTMKGRLLSRHSTMTNAYVYAPIRDFTTDDVWTYLLQVPSPWGSDNHELMALYQNSNAECPLVVDKTTASCGNSRFGCWVCTVVTEDKALKGFIQNGEEWLRPLLNFRNWLVEIRDVPAHRETKRINGTVYSPAPGRVGLGPFTLAMRKEILSELLKRQKNIRTPEGQPYELISRDELYKIQEMWTTSGDWENSVFKIYRDIFNQELTWYGSEREIMTPEQTDLLRSLCEQYEVPSEIVQRLLYLEWKNLGYSYRHGMTKELTSMLREQWLHVDNAEEVLE</sequence>
<reference evidence="3" key="1">
    <citation type="journal article" date="2019" name="Int. J. Syst. Evol. Microbiol.">
        <title>The Global Catalogue of Microorganisms (GCM) 10K type strain sequencing project: providing services to taxonomists for standard genome sequencing and annotation.</title>
        <authorList>
            <consortium name="The Broad Institute Genomics Platform"/>
            <consortium name="The Broad Institute Genome Sequencing Center for Infectious Disease"/>
            <person name="Wu L."/>
            <person name="Ma J."/>
        </authorList>
    </citation>
    <scope>NUCLEOTIDE SEQUENCE [LARGE SCALE GENOMIC DNA]</scope>
    <source>
        <strain evidence="3">CGMCC 4.1641</strain>
    </source>
</reference>
<dbReference type="CDD" id="cd23947">
    <property type="entry name" value="PAPS_reductase-like_YbdN"/>
    <property type="match status" value="1"/>
</dbReference>
<dbReference type="Pfam" id="PF01507">
    <property type="entry name" value="PAPS_reduct"/>
    <property type="match status" value="1"/>
</dbReference>
<evidence type="ECO:0000259" key="1">
    <source>
        <dbReference type="Pfam" id="PF01507"/>
    </source>
</evidence>
<dbReference type="EMBL" id="JBHSED010000058">
    <property type="protein sequence ID" value="MFC4306394.1"/>
    <property type="molecule type" value="Genomic_DNA"/>
</dbReference>
<comment type="caution">
    <text evidence="2">The sequence shown here is derived from an EMBL/GenBank/DDBJ whole genome shotgun (WGS) entry which is preliminary data.</text>
</comment>
<dbReference type="PANTHER" id="PTHR43196">
    <property type="entry name" value="SULFATE ADENYLYLTRANSFERASE SUBUNIT 2"/>
    <property type="match status" value="1"/>
</dbReference>
<dbReference type="NCBIfam" id="TIGR03183">
    <property type="entry name" value="DNA_S_dndC"/>
    <property type="match status" value="1"/>
</dbReference>
<dbReference type="Proteomes" id="UP001595755">
    <property type="component" value="Unassembled WGS sequence"/>
</dbReference>
<dbReference type="InterPro" id="IPR014729">
    <property type="entry name" value="Rossmann-like_a/b/a_fold"/>
</dbReference>
<dbReference type="PANTHER" id="PTHR43196:SF2">
    <property type="entry name" value="PHOSPHOADENOSINE PHOSPHOSULFATE REDUCTASE"/>
    <property type="match status" value="1"/>
</dbReference>
<name>A0ABV8SFN4_9BACL</name>
<proteinExistence type="predicted"/>
<organism evidence="2 3">
    <name type="scientific">Cohnella boryungensis</name>
    <dbReference type="NCBI Taxonomy" id="768479"/>
    <lineage>
        <taxon>Bacteria</taxon>
        <taxon>Bacillati</taxon>
        <taxon>Bacillota</taxon>
        <taxon>Bacilli</taxon>
        <taxon>Bacillales</taxon>
        <taxon>Paenibacillaceae</taxon>
        <taxon>Cohnella</taxon>
    </lineage>
</organism>
<dbReference type="Gene3D" id="3.40.50.620">
    <property type="entry name" value="HUPs"/>
    <property type="match status" value="1"/>
</dbReference>